<dbReference type="SUPFAM" id="SSF55073">
    <property type="entry name" value="Nucleotide cyclase"/>
    <property type="match status" value="1"/>
</dbReference>
<dbReference type="InterPro" id="IPR000160">
    <property type="entry name" value="GGDEF_dom"/>
</dbReference>
<dbReference type="EMBL" id="CP026538">
    <property type="protein sequence ID" value="QAZ67076.1"/>
    <property type="molecule type" value="Genomic_DNA"/>
</dbReference>
<sequence>MRFLRLGASPYRLGPPCSPAMRALGRGAPGFVVDNDNRNQLLLPKPGTGGRATAKPTNRQVAGVVRTVASQDDESLREARARLEQAGDDPAEALALAADFLLLAERMAGKAEKLARIGDRTQARMVDLNRRLRQQEERYRGIFENSTEGIFLADAQGALMAVNPALVGLLRPGEAADDPATAAPALAGDVQSLFHDPADYQTFARKLAAKGQVRRMEARLATPRGPVWCLVGAALVEPDGHVVGMTQDISARKALEEELLRLAASDPLTGLANRRGFFEGAARMVGMARRCGTPLSMIMLDIDHFKAVNDAYGHDAGDAVLQAVAGRLRESLRVSDLAGRVGGEEFAVLCPGTDLAGGVELAERLRLALEDMVVTADCRVVKVTASFGVAQCQGDRDVAPSACLTRADRALYAAKRGGRNRVCLESDPSLGPEPPEASRHA</sequence>
<evidence type="ECO:0000259" key="4">
    <source>
        <dbReference type="PROSITE" id="PS50112"/>
    </source>
</evidence>
<dbReference type="Proteomes" id="UP000293296">
    <property type="component" value="Chromosome"/>
</dbReference>
<dbReference type="PROSITE" id="PS50887">
    <property type="entry name" value="GGDEF"/>
    <property type="match status" value="1"/>
</dbReference>
<accession>A0A4P6HKD4</accession>
<dbReference type="PANTHER" id="PTHR45138:SF9">
    <property type="entry name" value="DIGUANYLATE CYCLASE DGCM-RELATED"/>
    <property type="match status" value="1"/>
</dbReference>
<name>A0A4P6HKD4_9BACT</name>
<dbReference type="NCBIfam" id="TIGR00254">
    <property type="entry name" value="GGDEF"/>
    <property type="match status" value="1"/>
</dbReference>
<dbReference type="InterPro" id="IPR000014">
    <property type="entry name" value="PAS"/>
</dbReference>
<dbReference type="AlphaFoldDB" id="A0A4P6HKD4"/>
<dbReference type="PANTHER" id="PTHR45138">
    <property type="entry name" value="REGULATORY COMPONENTS OF SENSORY TRANSDUCTION SYSTEM"/>
    <property type="match status" value="1"/>
</dbReference>
<dbReference type="FunFam" id="3.30.70.270:FF:000001">
    <property type="entry name" value="Diguanylate cyclase domain protein"/>
    <property type="match status" value="1"/>
</dbReference>
<feature type="domain" description="PAS" evidence="4">
    <location>
        <begin position="135"/>
        <end position="170"/>
    </location>
</feature>
<feature type="coiled-coil region" evidence="3">
    <location>
        <begin position="118"/>
        <end position="145"/>
    </location>
</feature>
<protein>
    <recommendedName>
        <fullName evidence="1">diguanylate cyclase</fullName>
        <ecNumber evidence="1">2.7.7.65</ecNumber>
    </recommendedName>
</protein>
<dbReference type="Gene3D" id="3.30.450.20">
    <property type="entry name" value="PAS domain"/>
    <property type="match status" value="1"/>
</dbReference>
<evidence type="ECO:0000259" key="5">
    <source>
        <dbReference type="PROSITE" id="PS50887"/>
    </source>
</evidence>
<dbReference type="InterPro" id="IPR050469">
    <property type="entry name" value="Diguanylate_Cyclase"/>
</dbReference>
<dbReference type="PROSITE" id="PS50112">
    <property type="entry name" value="PAS"/>
    <property type="match status" value="1"/>
</dbReference>
<dbReference type="CDD" id="cd01949">
    <property type="entry name" value="GGDEF"/>
    <property type="match status" value="1"/>
</dbReference>
<gene>
    <name evidence="6" type="ORF">C3Y92_07485</name>
</gene>
<dbReference type="OrthoDB" id="9790367at2"/>
<dbReference type="Gene3D" id="3.30.70.270">
    <property type="match status" value="1"/>
</dbReference>
<organism evidence="6 7">
    <name type="scientific">Solidesulfovibrio carbinolicus</name>
    <dbReference type="NCBI Taxonomy" id="296842"/>
    <lineage>
        <taxon>Bacteria</taxon>
        <taxon>Pseudomonadati</taxon>
        <taxon>Thermodesulfobacteriota</taxon>
        <taxon>Desulfovibrionia</taxon>
        <taxon>Desulfovibrionales</taxon>
        <taxon>Desulfovibrionaceae</taxon>
        <taxon>Solidesulfovibrio</taxon>
    </lineage>
</organism>
<dbReference type="Pfam" id="PF00990">
    <property type="entry name" value="GGDEF"/>
    <property type="match status" value="1"/>
</dbReference>
<keyword evidence="7" id="KW-1185">Reference proteome</keyword>
<dbReference type="NCBIfam" id="TIGR00229">
    <property type="entry name" value="sensory_box"/>
    <property type="match status" value="1"/>
</dbReference>
<evidence type="ECO:0000256" key="3">
    <source>
        <dbReference type="SAM" id="Coils"/>
    </source>
</evidence>
<dbReference type="InterPro" id="IPR029787">
    <property type="entry name" value="Nucleotide_cyclase"/>
</dbReference>
<dbReference type="InterPro" id="IPR035965">
    <property type="entry name" value="PAS-like_dom_sf"/>
</dbReference>
<dbReference type="SMART" id="SM00267">
    <property type="entry name" value="GGDEF"/>
    <property type="match status" value="1"/>
</dbReference>
<keyword evidence="3" id="KW-0175">Coiled coil</keyword>
<dbReference type="SUPFAM" id="SSF55785">
    <property type="entry name" value="PYP-like sensor domain (PAS domain)"/>
    <property type="match status" value="1"/>
</dbReference>
<dbReference type="EC" id="2.7.7.65" evidence="1"/>
<dbReference type="GO" id="GO:0052621">
    <property type="term" value="F:diguanylate cyclase activity"/>
    <property type="evidence" value="ECO:0007669"/>
    <property type="project" value="UniProtKB-EC"/>
</dbReference>
<evidence type="ECO:0000256" key="2">
    <source>
        <dbReference type="ARBA" id="ARBA00034247"/>
    </source>
</evidence>
<evidence type="ECO:0000313" key="7">
    <source>
        <dbReference type="Proteomes" id="UP000293296"/>
    </source>
</evidence>
<evidence type="ECO:0000313" key="6">
    <source>
        <dbReference type="EMBL" id="QAZ67076.1"/>
    </source>
</evidence>
<comment type="catalytic activity">
    <reaction evidence="2">
        <text>2 GTP = 3',3'-c-di-GMP + 2 diphosphate</text>
        <dbReference type="Rhea" id="RHEA:24898"/>
        <dbReference type="ChEBI" id="CHEBI:33019"/>
        <dbReference type="ChEBI" id="CHEBI:37565"/>
        <dbReference type="ChEBI" id="CHEBI:58805"/>
        <dbReference type="EC" id="2.7.7.65"/>
    </reaction>
</comment>
<dbReference type="KEGG" id="dcb:C3Y92_07485"/>
<dbReference type="Pfam" id="PF13188">
    <property type="entry name" value="PAS_8"/>
    <property type="match status" value="1"/>
</dbReference>
<reference evidence="6 7" key="1">
    <citation type="submission" date="2018-02" db="EMBL/GenBank/DDBJ databases">
        <title>Genome sequence of Desulfovibrio carbinolicus DSM 3852.</title>
        <authorList>
            <person name="Wilbanks E."/>
            <person name="Skennerton C.T."/>
            <person name="Orphan V.J."/>
        </authorList>
    </citation>
    <scope>NUCLEOTIDE SEQUENCE [LARGE SCALE GENOMIC DNA]</scope>
    <source>
        <strain evidence="6 7">DSM 3852</strain>
    </source>
</reference>
<dbReference type="InterPro" id="IPR043128">
    <property type="entry name" value="Rev_trsase/Diguanyl_cyclase"/>
</dbReference>
<proteinExistence type="predicted"/>
<evidence type="ECO:0000256" key="1">
    <source>
        <dbReference type="ARBA" id="ARBA00012528"/>
    </source>
</evidence>
<feature type="domain" description="GGDEF" evidence="5">
    <location>
        <begin position="293"/>
        <end position="427"/>
    </location>
</feature>